<proteinExistence type="predicted"/>
<sequence length="69" mass="7777">MTREEAVALVTRLLDGSITDESDTDAALTTLEAGLRCPHIRNYIYWDFDPELSAEKVVDRAMAYKPFAL</sequence>
<dbReference type="Proteomes" id="UP001223390">
    <property type="component" value="Unassembled WGS sequence"/>
</dbReference>
<dbReference type="EMBL" id="JASITI010000030">
    <property type="protein sequence ID" value="MDK9498411.1"/>
    <property type="molecule type" value="Genomic_DNA"/>
</dbReference>
<evidence type="ECO:0000313" key="2">
    <source>
        <dbReference type="Proteomes" id="UP001223390"/>
    </source>
</evidence>
<protein>
    <submittedName>
        <fullName evidence="1">E9imm peptide</fullName>
    </submittedName>
</protein>
<comment type="caution">
    <text evidence="1">The sequence shown here is derived from an EMBL/GenBank/DDBJ whole genome shotgun (WGS) entry which is preliminary data.</text>
</comment>
<keyword evidence="2" id="KW-1185">Reference proteome</keyword>
<organism evidence="1 2">
    <name type="scientific">Streptomyces katrae</name>
    <dbReference type="NCBI Taxonomy" id="68223"/>
    <lineage>
        <taxon>Bacteria</taxon>
        <taxon>Bacillati</taxon>
        <taxon>Actinomycetota</taxon>
        <taxon>Actinomycetes</taxon>
        <taxon>Kitasatosporales</taxon>
        <taxon>Streptomycetaceae</taxon>
        <taxon>Streptomyces</taxon>
    </lineage>
</organism>
<dbReference type="RefSeq" id="WP_285344165.1">
    <property type="nucleotide sequence ID" value="NZ_JASITI010000030.1"/>
</dbReference>
<name>A0ABT7GYR8_9ACTN</name>
<gene>
    <name evidence="1" type="ORF">QEZ40_003592</name>
</gene>
<evidence type="ECO:0000313" key="1">
    <source>
        <dbReference type="EMBL" id="MDK9498411.1"/>
    </source>
</evidence>
<accession>A0ABT7GYR8</accession>
<reference evidence="1 2" key="1">
    <citation type="submission" date="2023-05" db="EMBL/GenBank/DDBJ databases">
        <title>Sequencing and Assembly of Streptomyces sp. NP73.</title>
        <authorList>
            <person name="Konwar A.N."/>
            <person name="Saikia K."/>
            <person name="Thakur D."/>
        </authorList>
    </citation>
    <scope>NUCLEOTIDE SEQUENCE [LARGE SCALE GENOMIC DNA]</scope>
    <source>
        <strain evidence="1 2">NP73</strain>
    </source>
</reference>